<keyword evidence="6 13" id="KW-1133">Transmembrane helix</keyword>
<name>A0AA36ARY4_OCTVU</name>
<dbReference type="InterPro" id="IPR017981">
    <property type="entry name" value="GPCR_2-like_7TM"/>
</dbReference>
<reference evidence="16" key="1">
    <citation type="submission" date="2023-08" db="EMBL/GenBank/DDBJ databases">
        <authorList>
            <person name="Alioto T."/>
            <person name="Alioto T."/>
            <person name="Gomez Garrido J."/>
        </authorList>
    </citation>
    <scope>NUCLEOTIDE SEQUENCE</scope>
</reference>
<evidence type="ECO:0000256" key="11">
    <source>
        <dbReference type="ARBA" id="ARBA00023180"/>
    </source>
</evidence>
<dbReference type="Gene3D" id="1.20.1070.10">
    <property type="entry name" value="Rhodopsin 7-helix transmembrane proteins"/>
    <property type="match status" value="1"/>
</dbReference>
<dbReference type="InterPro" id="IPR001879">
    <property type="entry name" value="GPCR_2_extracellular_dom"/>
</dbReference>
<feature type="transmembrane region" description="Helical" evidence="13">
    <location>
        <begin position="275"/>
        <end position="295"/>
    </location>
</feature>
<dbReference type="InterPro" id="IPR000832">
    <property type="entry name" value="GPCR_2_secretin-like"/>
</dbReference>
<feature type="transmembrane region" description="Helical" evidence="13">
    <location>
        <begin position="316"/>
        <end position="337"/>
    </location>
</feature>
<comment type="subcellular location">
    <subcellularLocation>
        <location evidence="1">Cell membrane</location>
        <topology evidence="1">Multi-pass membrane protein</topology>
    </subcellularLocation>
</comment>
<keyword evidence="7" id="KW-0297">G-protein coupled receptor</keyword>
<gene>
    <name evidence="16" type="ORF">OCTVUL_1B008883</name>
</gene>
<dbReference type="GO" id="GO:0004948">
    <property type="term" value="F:calcitonin receptor activity"/>
    <property type="evidence" value="ECO:0007669"/>
    <property type="project" value="InterPro"/>
</dbReference>
<dbReference type="PANTHER" id="PTHR45620">
    <property type="entry name" value="PDF RECEPTOR-LIKE PROTEIN-RELATED"/>
    <property type="match status" value="1"/>
</dbReference>
<keyword evidence="12" id="KW-0807">Transducer</keyword>
<evidence type="ECO:0000313" key="16">
    <source>
        <dbReference type="EMBL" id="CAI9721195.1"/>
    </source>
</evidence>
<feature type="transmembrane region" description="Helical" evidence="13">
    <location>
        <begin position="201"/>
        <end position="225"/>
    </location>
</feature>
<accession>A0AA36ARY4</accession>
<proteinExistence type="inferred from homology"/>
<evidence type="ECO:0000256" key="8">
    <source>
        <dbReference type="ARBA" id="ARBA00023136"/>
    </source>
</evidence>
<keyword evidence="5" id="KW-0732">Signal</keyword>
<dbReference type="PROSITE" id="PS50261">
    <property type="entry name" value="G_PROTEIN_RECEP_F2_4"/>
    <property type="match status" value="1"/>
</dbReference>
<dbReference type="GO" id="GO:0005886">
    <property type="term" value="C:plasma membrane"/>
    <property type="evidence" value="ECO:0007669"/>
    <property type="project" value="UniProtKB-SubCell"/>
</dbReference>
<evidence type="ECO:0000256" key="5">
    <source>
        <dbReference type="ARBA" id="ARBA00022729"/>
    </source>
</evidence>
<feature type="transmembrane region" description="Helical" evidence="13">
    <location>
        <begin position="237"/>
        <end position="255"/>
    </location>
</feature>
<organism evidence="16 17">
    <name type="scientific">Octopus vulgaris</name>
    <name type="common">Common octopus</name>
    <dbReference type="NCBI Taxonomy" id="6645"/>
    <lineage>
        <taxon>Eukaryota</taxon>
        <taxon>Metazoa</taxon>
        <taxon>Spiralia</taxon>
        <taxon>Lophotrochozoa</taxon>
        <taxon>Mollusca</taxon>
        <taxon>Cephalopoda</taxon>
        <taxon>Coleoidea</taxon>
        <taxon>Octopodiformes</taxon>
        <taxon>Octopoda</taxon>
        <taxon>Incirrata</taxon>
        <taxon>Octopodidae</taxon>
        <taxon>Octopus</taxon>
    </lineage>
</organism>
<feature type="transmembrane region" description="Helical" evidence="13">
    <location>
        <begin position="148"/>
        <end position="168"/>
    </location>
</feature>
<keyword evidence="4 13" id="KW-0812">Transmembrane</keyword>
<evidence type="ECO:0000256" key="1">
    <source>
        <dbReference type="ARBA" id="ARBA00004651"/>
    </source>
</evidence>
<dbReference type="PANTHER" id="PTHR45620:SF1">
    <property type="entry name" value="G-PROTEIN COUPLED RECEPTORS FAMILY 2 PROFILE 2 DOMAIN-CONTAINING PROTEIN"/>
    <property type="match status" value="1"/>
</dbReference>
<evidence type="ECO:0000256" key="4">
    <source>
        <dbReference type="ARBA" id="ARBA00022692"/>
    </source>
</evidence>
<evidence type="ECO:0000256" key="6">
    <source>
        <dbReference type="ARBA" id="ARBA00022989"/>
    </source>
</evidence>
<dbReference type="InterPro" id="IPR003287">
    <property type="entry name" value="GPCR_2_calcitonin_rcpt_fam"/>
</dbReference>
<keyword evidence="11" id="KW-0325">Glycoprotein</keyword>
<dbReference type="AlphaFoldDB" id="A0AA36ARY4"/>
<dbReference type="SUPFAM" id="SSF81321">
    <property type="entry name" value="Family A G protein-coupled receptor-like"/>
    <property type="match status" value="1"/>
</dbReference>
<dbReference type="InterPro" id="IPR017983">
    <property type="entry name" value="GPCR_2_secretin-like_CS"/>
</dbReference>
<dbReference type="GO" id="GO:0017046">
    <property type="term" value="F:peptide hormone binding"/>
    <property type="evidence" value="ECO:0007669"/>
    <property type="project" value="TreeGrafter"/>
</dbReference>
<dbReference type="GO" id="GO:0007166">
    <property type="term" value="P:cell surface receptor signaling pathway"/>
    <property type="evidence" value="ECO:0007669"/>
    <property type="project" value="InterPro"/>
</dbReference>
<evidence type="ECO:0000256" key="7">
    <source>
        <dbReference type="ARBA" id="ARBA00023040"/>
    </source>
</evidence>
<dbReference type="Gene3D" id="4.10.1240.10">
    <property type="entry name" value="GPCR, family 2, extracellular hormone receptor domain"/>
    <property type="match status" value="1"/>
</dbReference>
<dbReference type="PROSITE" id="PS00649">
    <property type="entry name" value="G_PROTEIN_RECEP_F2_1"/>
    <property type="match status" value="1"/>
</dbReference>
<keyword evidence="9" id="KW-1015">Disulfide bond</keyword>
<dbReference type="Pfam" id="PF00002">
    <property type="entry name" value="7tm_2"/>
    <property type="match status" value="1"/>
</dbReference>
<feature type="domain" description="G-protein coupled receptors family 2 profile 1" evidence="14">
    <location>
        <begin position="16"/>
        <end position="100"/>
    </location>
</feature>
<dbReference type="Proteomes" id="UP001162480">
    <property type="component" value="Chromosome 4"/>
</dbReference>
<dbReference type="GO" id="GO:0007188">
    <property type="term" value="P:adenylate cyclase-modulating G protein-coupled receptor signaling pathway"/>
    <property type="evidence" value="ECO:0007669"/>
    <property type="project" value="TreeGrafter"/>
</dbReference>
<dbReference type="InterPro" id="IPR036445">
    <property type="entry name" value="GPCR_2_extracell_dom_sf"/>
</dbReference>
<sequence length="499" mass="58429">MTTSHQRFLLEKAKRECYKRMDQAPSNNSSGLWCNRTWDGIMCWDDTPASTTERQSCPQYIHGFKTSNFAVKTCTEEGVWYFNSKINKTWTDYSSCVQEFSSNFQDHLDRVNSITTFGYGASLVSLSAAIIIMISCRRFHYKSNILHINLFLAFCFRSIFALMRIYLFTYGYAMSIDMEEKGGLLIFKPGSHWQCRLLFTLFHYGIAVSQSWIFIEGLYLQMLFYRTLMTQQRGIKLYIIFGWSFPLLFLIPWVISRIKYDNTLCWNINQRRGILWIIRAPLVLIIVICFLFFIDNIRILFKRTVARMRNRTSRKLAKFTVMLVPLFGVPNILFILIPADLKTAVDVPYMYISMTYSSFQGLILSFLYCFLHVEVHTAIRQNFNRFLERRRLNLSLRSQTEQTFTNRRKRSFTSMNPCHSYDTEVTSQLQEANQFVSPQRICTSSLRSDKSRNGLYESECRGQKNSVRQDCESLIDGNAFPSESIPLSRILETENCSEL</sequence>
<evidence type="ECO:0000256" key="13">
    <source>
        <dbReference type="SAM" id="Phobius"/>
    </source>
</evidence>
<dbReference type="SMART" id="SM00008">
    <property type="entry name" value="HormR"/>
    <property type="match status" value="1"/>
</dbReference>
<protein>
    <submittedName>
        <fullName evidence="16">Hormone parathyroid hormone-related peptide receptor-like</fullName>
    </submittedName>
</protein>
<feature type="transmembrane region" description="Helical" evidence="13">
    <location>
        <begin position="349"/>
        <end position="371"/>
    </location>
</feature>
<evidence type="ECO:0000259" key="14">
    <source>
        <dbReference type="PROSITE" id="PS50227"/>
    </source>
</evidence>
<dbReference type="PROSITE" id="PS50227">
    <property type="entry name" value="G_PROTEIN_RECEP_F2_3"/>
    <property type="match status" value="1"/>
</dbReference>
<keyword evidence="17" id="KW-1185">Reference proteome</keyword>
<keyword evidence="8 13" id="KW-0472">Membrane</keyword>
<keyword evidence="3" id="KW-1003">Cell membrane</keyword>
<evidence type="ECO:0000259" key="15">
    <source>
        <dbReference type="PROSITE" id="PS50261"/>
    </source>
</evidence>
<dbReference type="PRINTS" id="PR01350">
    <property type="entry name" value="CTRFAMILY"/>
</dbReference>
<dbReference type="InterPro" id="IPR050332">
    <property type="entry name" value="GPCR_2"/>
</dbReference>
<evidence type="ECO:0000256" key="2">
    <source>
        <dbReference type="ARBA" id="ARBA00005314"/>
    </source>
</evidence>
<dbReference type="Pfam" id="PF02793">
    <property type="entry name" value="HRM"/>
    <property type="match status" value="1"/>
</dbReference>
<evidence type="ECO:0000313" key="17">
    <source>
        <dbReference type="Proteomes" id="UP001162480"/>
    </source>
</evidence>
<feature type="domain" description="G-protein coupled receptors family 2 profile 2" evidence="15">
    <location>
        <begin position="111"/>
        <end position="372"/>
    </location>
</feature>
<evidence type="ECO:0000256" key="3">
    <source>
        <dbReference type="ARBA" id="ARBA00022475"/>
    </source>
</evidence>
<comment type="similarity">
    <text evidence="2">Belongs to the G-protein coupled receptor 2 family.</text>
</comment>
<dbReference type="EMBL" id="OX597817">
    <property type="protein sequence ID" value="CAI9721195.1"/>
    <property type="molecule type" value="Genomic_DNA"/>
</dbReference>
<evidence type="ECO:0000256" key="10">
    <source>
        <dbReference type="ARBA" id="ARBA00023170"/>
    </source>
</evidence>
<evidence type="ECO:0000256" key="12">
    <source>
        <dbReference type="ARBA" id="ARBA00023224"/>
    </source>
</evidence>
<evidence type="ECO:0000256" key="9">
    <source>
        <dbReference type="ARBA" id="ARBA00023157"/>
    </source>
</evidence>
<dbReference type="PRINTS" id="PR00249">
    <property type="entry name" value="GPCRSECRETIN"/>
</dbReference>
<dbReference type="SUPFAM" id="SSF111418">
    <property type="entry name" value="Hormone receptor domain"/>
    <property type="match status" value="1"/>
</dbReference>
<keyword evidence="10" id="KW-0675">Receptor</keyword>
<feature type="transmembrane region" description="Helical" evidence="13">
    <location>
        <begin position="117"/>
        <end position="136"/>
    </location>
</feature>